<keyword evidence="1 8" id="KW-0004">4Fe-4S</keyword>
<dbReference type="InterPro" id="IPR038135">
    <property type="entry name" value="Methylthiotransferase_N_sf"/>
</dbReference>
<reference evidence="12" key="2">
    <citation type="journal article" date="2021" name="PeerJ">
        <title>Extensive microbial diversity within the chicken gut microbiome revealed by metagenomics and culture.</title>
        <authorList>
            <person name="Gilroy R."/>
            <person name="Ravi A."/>
            <person name="Getino M."/>
            <person name="Pursley I."/>
            <person name="Horton D.L."/>
            <person name="Alikhan N.F."/>
            <person name="Baker D."/>
            <person name="Gharbi K."/>
            <person name="Hall N."/>
            <person name="Watson M."/>
            <person name="Adriaenssens E.M."/>
            <person name="Foster-Nyarko E."/>
            <person name="Jarju S."/>
            <person name="Secka A."/>
            <person name="Antonio M."/>
            <person name="Oren A."/>
            <person name="Chaudhuri R.R."/>
            <person name="La Ragione R."/>
            <person name="Hildebrand F."/>
            <person name="Pallen M.J."/>
        </authorList>
    </citation>
    <scope>NUCLEOTIDE SEQUENCE</scope>
    <source>
        <strain evidence="12">6276</strain>
    </source>
</reference>
<evidence type="ECO:0000259" key="11">
    <source>
        <dbReference type="PROSITE" id="PS51918"/>
    </source>
</evidence>
<dbReference type="InterPro" id="IPR002792">
    <property type="entry name" value="TRAM_dom"/>
</dbReference>
<comment type="caution">
    <text evidence="12">The sequence shown here is derived from an EMBL/GenBank/DDBJ whole genome shotgun (WGS) entry which is preliminary data.</text>
</comment>
<feature type="binding site" evidence="8">
    <location>
        <position position="12"/>
    </location>
    <ligand>
        <name>[4Fe-4S] cluster</name>
        <dbReference type="ChEBI" id="CHEBI:49883"/>
        <label>1</label>
    </ligand>
</feature>
<dbReference type="InterPro" id="IPR012340">
    <property type="entry name" value="NA-bd_OB-fold"/>
</dbReference>
<dbReference type="GO" id="GO:0006400">
    <property type="term" value="P:tRNA modification"/>
    <property type="evidence" value="ECO:0007669"/>
    <property type="project" value="InterPro"/>
</dbReference>
<evidence type="ECO:0000256" key="4">
    <source>
        <dbReference type="ARBA" id="ARBA00022691"/>
    </source>
</evidence>
<dbReference type="PROSITE" id="PS51449">
    <property type="entry name" value="MTTASE_N"/>
    <property type="match status" value="1"/>
</dbReference>
<dbReference type="InterPro" id="IPR058240">
    <property type="entry name" value="rSAM_sf"/>
</dbReference>
<dbReference type="NCBIfam" id="TIGR00089">
    <property type="entry name" value="MiaB/RimO family radical SAM methylthiotransferase"/>
    <property type="match status" value="1"/>
</dbReference>
<evidence type="ECO:0000256" key="2">
    <source>
        <dbReference type="ARBA" id="ARBA00022490"/>
    </source>
</evidence>
<dbReference type="SFLD" id="SFLDG01082">
    <property type="entry name" value="B12-binding_domain_containing"/>
    <property type="match status" value="1"/>
</dbReference>
<evidence type="ECO:0000313" key="13">
    <source>
        <dbReference type="Proteomes" id="UP000823928"/>
    </source>
</evidence>
<keyword evidence="6 8" id="KW-0408">Iron</keyword>
<evidence type="ECO:0000256" key="5">
    <source>
        <dbReference type="ARBA" id="ARBA00022723"/>
    </source>
</evidence>
<dbReference type="EC" id="2.8.4.4" evidence="8"/>
<sequence>MNKKIALINHGCAKNLVDSELMLGLLAEKGYEVTLDDNDADIVIVNTCSFIHDAEQESVQSILQMINDGKKVIVTGCLPQKHKNELKEAIPEICAMIGTSDLKEIVSIVERVMNENEQEYIAKISEKPEYIYPESVKRQQITMGASSYIKVADGCNYHCGYCIIPQLRGAYHSRTIENIVEEAKALVEKGVTEIVLIAQDTTSYGIDIYGKTSLAKLLEELNKIEGLGWIRIMYAYPSQMNDELINAIAKLDKVVKYIDIPLQHYDAQILEAMRRPVFDYEVLIKKLRDRIPGVAIRTAFIVGYPGETDEQFNKLYEFVKRARFDKMGVFEYSREKNTTSYSMQHQVPKKLKHKRYKELMALQQQISYEINQGYTGKTIPCIVEGITDDGVVIMRSQHDAPEIDGLVYAKSERPVVPGDIENVLIERADEYDLFGVIQ</sequence>
<comment type="cofactor">
    <cofactor evidence="8">
        <name>[4Fe-4S] cluster</name>
        <dbReference type="ChEBI" id="CHEBI:49883"/>
    </cofactor>
    <text evidence="8">Binds 2 [4Fe-4S] clusters. One cluster is coordinated with 3 cysteines and an exchangeable S-adenosyl-L-methionine.</text>
</comment>
<keyword evidence="4 8" id="KW-0949">S-adenosyl-L-methionine</keyword>
<keyword evidence="5 8" id="KW-0479">Metal-binding</keyword>
<dbReference type="Proteomes" id="UP000823928">
    <property type="component" value="Unassembled WGS sequence"/>
</dbReference>
<comment type="subcellular location">
    <subcellularLocation>
        <location evidence="8">Cytoplasm</location>
    </subcellularLocation>
</comment>
<feature type="binding site" evidence="8">
    <location>
        <position position="162"/>
    </location>
    <ligand>
        <name>[4Fe-4S] cluster</name>
        <dbReference type="ChEBI" id="CHEBI:49883"/>
        <label>2</label>
        <note>4Fe-4S-S-AdoMet</note>
    </ligand>
</feature>
<feature type="binding site" evidence="8">
    <location>
        <position position="159"/>
    </location>
    <ligand>
        <name>[4Fe-4S] cluster</name>
        <dbReference type="ChEBI" id="CHEBI:49883"/>
        <label>2</label>
        <note>4Fe-4S-S-AdoMet</note>
    </ligand>
</feature>
<accession>A0A9D1EX37</accession>
<dbReference type="GO" id="GO:0103039">
    <property type="term" value="F:protein methylthiotransferase activity"/>
    <property type="evidence" value="ECO:0007669"/>
    <property type="project" value="UniProtKB-EC"/>
</dbReference>
<feature type="binding site" evidence="8">
    <location>
        <position position="77"/>
    </location>
    <ligand>
        <name>[4Fe-4S] cluster</name>
        <dbReference type="ChEBI" id="CHEBI:49883"/>
        <label>1</label>
    </ligand>
</feature>
<feature type="binding site" evidence="8">
    <location>
        <position position="48"/>
    </location>
    <ligand>
        <name>[4Fe-4S] cluster</name>
        <dbReference type="ChEBI" id="CHEBI:49883"/>
        <label>1</label>
    </ligand>
</feature>
<keyword evidence="12" id="KW-0689">Ribosomal protein</keyword>
<feature type="domain" description="MTTase N-terminal" evidence="10">
    <location>
        <begin position="3"/>
        <end position="114"/>
    </location>
</feature>
<dbReference type="SFLD" id="SFLDF00274">
    <property type="entry name" value="ribosomal_protein_S12_methylth"/>
    <property type="match status" value="1"/>
</dbReference>
<dbReference type="SFLD" id="SFLDS00029">
    <property type="entry name" value="Radical_SAM"/>
    <property type="match status" value="1"/>
</dbReference>
<dbReference type="SUPFAM" id="SSF102114">
    <property type="entry name" value="Radical SAM enzymes"/>
    <property type="match status" value="1"/>
</dbReference>
<dbReference type="GO" id="GO:0035599">
    <property type="term" value="F:aspartic acid methylthiotransferase activity"/>
    <property type="evidence" value="ECO:0007669"/>
    <property type="project" value="TreeGrafter"/>
</dbReference>
<dbReference type="EMBL" id="DVIU01000045">
    <property type="protein sequence ID" value="HIS35453.1"/>
    <property type="molecule type" value="Genomic_DNA"/>
</dbReference>
<dbReference type="InterPro" id="IPR007197">
    <property type="entry name" value="rSAM"/>
</dbReference>
<evidence type="ECO:0000259" key="9">
    <source>
        <dbReference type="PROSITE" id="PS50926"/>
    </source>
</evidence>
<dbReference type="InterPro" id="IPR005840">
    <property type="entry name" value="Ribosomal_uS12_MeSTrfase_RimO"/>
</dbReference>
<evidence type="ECO:0000256" key="3">
    <source>
        <dbReference type="ARBA" id="ARBA00022679"/>
    </source>
</evidence>
<feature type="binding site" evidence="8">
    <location>
        <position position="155"/>
    </location>
    <ligand>
        <name>[4Fe-4S] cluster</name>
        <dbReference type="ChEBI" id="CHEBI:49883"/>
        <label>2</label>
        <note>4Fe-4S-S-AdoMet</note>
    </ligand>
</feature>
<dbReference type="InterPro" id="IPR023404">
    <property type="entry name" value="rSAM_horseshoe"/>
</dbReference>
<dbReference type="GO" id="GO:0005829">
    <property type="term" value="C:cytosol"/>
    <property type="evidence" value="ECO:0007669"/>
    <property type="project" value="TreeGrafter"/>
</dbReference>
<dbReference type="InterPro" id="IPR005839">
    <property type="entry name" value="Methylthiotransferase"/>
</dbReference>
<evidence type="ECO:0000256" key="8">
    <source>
        <dbReference type="HAMAP-Rule" id="MF_01865"/>
    </source>
</evidence>
<feature type="domain" description="TRAM" evidence="9">
    <location>
        <begin position="372"/>
        <end position="438"/>
    </location>
</feature>
<dbReference type="FunFam" id="3.80.30.20:FF:000001">
    <property type="entry name" value="tRNA-2-methylthio-N(6)-dimethylallyladenosine synthase 2"/>
    <property type="match status" value="1"/>
</dbReference>
<keyword evidence="7 8" id="KW-0411">Iron-sulfur</keyword>
<dbReference type="Pfam" id="PF00919">
    <property type="entry name" value="UPF0004"/>
    <property type="match status" value="1"/>
</dbReference>
<feature type="domain" description="Radical SAM core" evidence="11">
    <location>
        <begin position="141"/>
        <end position="369"/>
    </location>
</feature>
<dbReference type="NCBIfam" id="TIGR01125">
    <property type="entry name" value="30S ribosomal protein S12 methylthiotransferase RimO"/>
    <property type="match status" value="1"/>
</dbReference>
<dbReference type="SFLD" id="SFLDG01061">
    <property type="entry name" value="methylthiotransferase"/>
    <property type="match status" value="1"/>
</dbReference>
<dbReference type="CDD" id="cd01335">
    <property type="entry name" value="Radical_SAM"/>
    <property type="match status" value="1"/>
</dbReference>
<dbReference type="InterPro" id="IPR013848">
    <property type="entry name" value="Methylthiotransferase_N"/>
</dbReference>
<dbReference type="Gene3D" id="3.40.50.12160">
    <property type="entry name" value="Methylthiotransferase, N-terminal domain"/>
    <property type="match status" value="1"/>
</dbReference>
<comment type="catalytic activity">
    <reaction evidence="8">
        <text>L-aspartate(89)-[ribosomal protein uS12]-hydrogen + (sulfur carrier)-SH + AH2 + 2 S-adenosyl-L-methionine = 3-methylsulfanyl-L-aspartate(89)-[ribosomal protein uS12]-hydrogen + (sulfur carrier)-H + 5'-deoxyadenosine + L-methionine + A + S-adenosyl-L-homocysteine + 2 H(+)</text>
        <dbReference type="Rhea" id="RHEA:37087"/>
        <dbReference type="Rhea" id="RHEA-COMP:10460"/>
        <dbReference type="Rhea" id="RHEA-COMP:10461"/>
        <dbReference type="Rhea" id="RHEA-COMP:14737"/>
        <dbReference type="Rhea" id="RHEA-COMP:14739"/>
        <dbReference type="ChEBI" id="CHEBI:13193"/>
        <dbReference type="ChEBI" id="CHEBI:15378"/>
        <dbReference type="ChEBI" id="CHEBI:17319"/>
        <dbReference type="ChEBI" id="CHEBI:17499"/>
        <dbReference type="ChEBI" id="CHEBI:29917"/>
        <dbReference type="ChEBI" id="CHEBI:29961"/>
        <dbReference type="ChEBI" id="CHEBI:57844"/>
        <dbReference type="ChEBI" id="CHEBI:57856"/>
        <dbReference type="ChEBI" id="CHEBI:59789"/>
        <dbReference type="ChEBI" id="CHEBI:64428"/>
        <dbReference type="ChEBI" id="CHEBI:73599"/>
        <dbReference type="EC" id="2.8.4.4"/>
    </reaction>
</comment>
<keyword evidence="2 8" id="KW-0963">Cytoplasm</keyword>
<proteinExistence type="inferred from homology"/>
<dbReference type="PANTHER" id="PTHR43837">
    <property type="entry name" value="RIBOSOMAL PROTEIN S12 METHYLTHIOTRANSFERASE RIMO"/>
    <property type="match status" value="1"/>
</dbReference>
<keyword evidence="3 8" id="KW-0808">Transferase</keyword>
<dbReference type="Pfam" id="PF18693">
    <property type="entry name" value="TRAM_2"/>
    <property type="match status" value="1"/>
</dbReference>
<evidence type="ECO:0000256" key="7">
    <source>
        <dbReference type="ARBA" id="ARBA00023014"/>
    </source>
</evidence>
<name>A0A9D1EX37_9BACT</name>
<dbReference type="Gene3D" id="3.80.30.20">
    <property type="entry name" value="tm_1862 like domain"/>
    <property type="match status" value="1"/>
</dbReference>
<evidence type="ECO:0000259" key="10">
    <source>
        <dbReference type="PROSITE" id="PS51449"/>
    </source>
</evidence>
<comment type="similarity">
    <text evidence="8">Belongs to the methylthiotransferase family. RimO subfamily.</text>
</comment>
<organism evidence="12 13">
    <name type="scientific">Candidatus Scatousia excrementigallinarum</name>
    <dbReference type="NCBI Taxonomy" id="2840935"/>
    <lineage>
        <taxon>Bacteria</taxon>
        <taxon>Candidatus Scatousia</taxon>
    </lineage>
</organism>
<dbReference type="AlphaFoldDB" id="A0A9D1EX37"/>
<evidence type="ECO:0000313" key="12">
    <source>
        <dbReference type="EMBL" id="HIS35453.1"/>
    </source>
</evidence>
<evidence type="ECO:0000256" key="1">
    <source>
        <dbReference type="ARBA" id="ARBA00022485"/>
    </source>
</evidence>
<dbReference type="HAMAP" id="MF_01865">
    <property type="entry name" value="MTTase_RimO"/>
    <property type="match status" value="1"/>
</dbReference>
<protein>
    <recommendedName>
        <fullName evidence="8">Ribosomal protein uS12 methylthiotransferase RimO</fullName>
        <shortName evidence="8">uS12 MTTase</shortName>
        <shortName evidence="8">uS12 methylthiotransferase</shortName>
        <ecNumber evidence="8">2.8.4.4</ecNumber>
    </recommendedName>
    <alternativeName>
        <fullName evidence="8">Ribosomal protein uS12 (aspartate-C(3))-methylthiotransferase</fullName>
    </alternativeName>
    <alternativeName>
        <fullName evidence="8">Ribosome maturation factor RimO</fullName>
    </alternativeName>
</protein>
<dbReference type="GO" id="GO:0046872">
    <property type="term" value="F:metal ion binding"/>
    <property type="evidence" value="ECO:0007669"/>
    <property type="project" value="UniProtKB-KW"/>
</dbReference>
<dbReference type="GO" id="GO:0051539">
    <property type="term" value="F:4 iron, 4 sulfur cluster binding"/>
    <property type="evidence" value="ECO:0007669"/>
    <property type="project" value="UniProtKB-UniRule"/>
</dbReference>
<dbReference type="GO" id="GO:0005840">
    <property type="term" value="C:ribosome"/>
    <property type="evidence" value="ECO:0007669"/>
    <property type="project" value="UniProtKB-KW"/>
</dbReference>
<evidence type="ECO:0000256" key="6">
    <source>
        <dbReference type="ARBA" id="ARBA00023004"/>
    </source>
</evidence>
<dbReference type="PANTHER" id="PTHR43837:SF1">
    <property type="entry name" value="RIBOSOMAL PROTEIN US12 METHYLTHIOTRANSFERASE RIMO"/>
    <property type="match status" value="1"/>
</dbReference>
<dbReference type="PROSITE" id="PS50926">
    <property type="entry name" value="TRAM"/>
    <property type="match status" value="1"/>
</dbReference>
<dbReference type="PROSITE" id="PS51918">
    <property type="entry name" value="RADICAL_SAM"/>
    <property type="match status" value="1"/>
</dbReference>
<dbReference type="Pfam" id="PF04055">
    <property type="entry name" value="Radical_SAM"/>
    <property type="match status" value="1"/>
</dbReference>
<dbReference type="SMART" id="SM00729">
    <property type="entry name" value="Elp3"/>
    <property type="match status" value="1"/>
</dbReference>
<keyword evidence="12" id="KW-0687">Ribonucleoprotein</keyword>
<gene>
    <name evidence="8 12" type="primary">rimO</name>
    <name evidence="12" type="ORF">IAC10_02315</name>
</gene>
<dbReference type="Gene3D" id="2.40.50.140">
    <property type="entry name" value="Nucleic acid-binding proteins"/>
    <property type="match status" value="1"/>
</dbReference>
<dbReference type="InterPro" id="IPR006638">
    <property type="entry name" value="Elp3/MiaA/NifB-like_rSAM"/>
</dbReference>
<comment type="function">
    <text evidence="8">Catalyzes the methylthiolation of an aspartic acid residue of ribosomal protein uS12.</text>
</comment>
<reference evidence="12" key="1">
    <citation type="submission" date="2020-10" db="EMBL/GenBank/DDBJ databases">
        <authorList>
            <person name="Gilroy R."/>
        </authorList>
    </citation>
    <scope>NUCLEOTIDE SEQUENCE</scope>
    <source>
        <strain evidence="12">6276</strain>
    </source>
</reference>